<evidence type="ECO:0000313" key="2">
    <source>
        <dbReference type="Proteomes" id="UP001060085"/>
    </source>
</evidence>
<comment type="caution">
    <text evidence="1">The sequence shown here is derived from an EMBL/GenBank/DDBJ whole genome shotgun (WGS) entry which is preliminary data.</text>
</comment>
<dbReference type="EMBL" id="CM044703">
    <property type="protein sequence ID" value="KAI5671587.1"/>
    <property type="molecule type" value="Genomic_DNA"/>
</dbReference>
<organism evidence="1 2">
    <name type="scientific">Catharanthus roseus</name>
    <name type="common">Madagascar periwinkle</name>
    <name type="synonym">Vinca rosea</name>
    <dbReference type="NCBI Taxonomy" id="4058"/>
    <lineage>
        <taxon>Eukaryota</taxon>
        <taxon>Viridiplantae</taxon>
        <taxon>Streptophyta</taxon>
        <taxon>Embryophyta</taxon>
        <taxon>Tracheophyta</taxon>
        <taxon>Spermatophyta</taxon>
        <taxon>Magnoliopsida</taxon>
        <taxon>eudicotyledons</taxon>
        <taxon>Gunneridae</taxon>
        <taxon>Pentapetalae</taxon>
        <taxon>asterids</taxon>
        <taxon>lamiids</taxon>
        <taxon>Gentianales</taxon>
        <taxon>Apocynaceae</taxon>
        <taxon>Rauvolfioideae</taxon>
        <taxon>Vinceae</taxon>
        <taxon>Catharanthinae</taxon>
        <taxon>Catharanthus</taxon>
    </lineage>
</organism>
<name>A0ACC0BG22_CATRO</name>
<proteinExistence type="predicted"/>
<keyword evidence="2" id="KW-1185">Reference proteome</keyword>
<evidence type="ECO:0000313" key="1">
    <source>
        <dbReference type="EMBL" id="KAI5671587.1"/>
    </source>
</evidence>
<dbReference type="Proteomes" id="UP001060085">
    <property type="component" value="Linkage Group LG03"/>
</dbReference>
<reference evidence="2" key="1">
    <citation type="journal article" date="2023" name="Nat. Plants">
        <title>Single-cell RNA sequencing provides a high-resolution roadmap for understanding the multicellular compartmentation of specialized metabolism.</title>
        <authorList>
            <person name="Sun S."/>
            <person name="Shen X."/>
            <person name="Li Y."/>
            <person name="Li Y."/>
            <person name="Wang S."/>
            <person name="Li R."/>
            <person name="Zhang H."/>
            <person name="Shen G."/>
            <person name="Guo B."/>
            <person name="Wei J."/>
            <person name="Xu J."/>
            <person name="St-Pierre B."/>
            <person name="Chen S."/>
            <person name="Sun C."/>
        </authorList>
    </citation>
    <scope>NUCLEOTIDE SEQUENCE [LARGE SCALE GENOMIC DNA]</scope>
</reference>
<sequence length="192" mass="21343">MYIMEGMMMKKQNCSSVRNKSGSSALLGFHMDSQTISKVKPKIRIIHIFAPEIIKTDVANFRELVQRLTGKPSEKKKLPKSVPPARRKEESTTTGAASFPVRSLPIVKKMEMRSCLIHGGNSELMMRERIKGEEEIWKGANSGGGFLGGFADLEGFMEHLNHEFPLLPAVSTMDHMQQQDAYASHTAPSPIA</sequence>
<protein>
    <submittedName>
        <fullName evidence="1">Uncharacterized protein</fullName>
    </submittedName>
</protein>
<gene>
    <name evidence="1" type="ORF">M9H77_11951</name>
</gene>
<accession>A0ACC0BG22</accession>